<dbReference type="Proteomes" id="UP001206312">
    <property type="component" value="Unassembled WGS sequence"/>
</dbReference>
<gene>
    <name evidence="1" type="ORF">NG653_01655</name>
</gene>
<keyword evidence="2" id="KW-1185">Reference proteome</keyword>
<organism evidence="1 2">
    <name type="scientific">Robiginitalea marina</name>
    <dbReference type="NCBI Taxonomy" id="2954105"/>
    <lineage>
        <taxon>Bacteria</taxon>
        <taxon>Pseudomonadati</taxon>
        <taxon>Bacteroidota</taxon>
        <taxon>Flavobacteriia</taxon>
        <taxon>Flavobacteriales</taxon>
        <taxon>Flavobacteriaceae</taxon>
        <taxon>Robiginitalea</taxon>
    </lineage>
</organism>
<proteinExistence type="predicted"/>
<evidence type="ECO:0000313" key="1">
    <source>
        <dbReference type="EMBL" id="MCO5723542.1"/>
    </source>
</evidence>
<protein>
    <submittedName>
        <fullName evidence="1">DUF6155 family protein</fullName>
    </submittedName>
</protein>
<evidence type="ECO:0000313" key="2">
    <source>
        <dbReference type="Proteomes" id="UP001206312"/>
    </source>
</evidence>
<dbReference type="RefSeq" id="WP_252739916.1">
    <property type="nucleotide sequence ID" value="NZ_JAMXIB010000001.1"/>
</dbReference>
<name>A0ABT1AUB1_9FLAO</name>
<dbReference type="InterPro" id="IPR046153">
    <property type="entry name" value="DUF6155"/>
</dbReference>
<reference evidence="1 2" key="1">
    <citation type="submission" date="2022-06" db="EMBL/GenBank/DDBJ databases">
        <authorList>
            <person name="Xuan X."/>
        </authorList>
    </citation>
    <scope>NUCLEOTIDE SEQUENCE [LARGE SCALE GENOMIC DNA]</scope>
    <source>
        <strain evidence="1 2">2V75</strain>
    </source>
</reference>
<sequence>MSKRALKKYLTDLPREALEEHLLDLYDRFPEVKGYYDFVFNPKEEKLLEEAKMRVLEEYFPRRRKRARARRSVAHRYLRHFRTLGVDPSLMADLMAFNLETALKYERERRCPEAFFRSMYKSFREWGGHLADHGLYRDQKERFVNVARAAEASGWPPAGAYADFVDLLEN</sequence>
<dbReference type="EMBL" id="JAMXIB010000001">
    <property type="protein sequence ID" value="MCO5723542.1"/>
    <property type="molecule type" value="Genomic_DNA"/>
</dbReference>
<accession>A0ABT1AUB1</accession>
<dbReference type="Pfam" id="PF19652">
    <property type="entry name" value="DUF6155"/>
    <property type="match status" value="1"/>
</dbReference>
<comment type="caution">
    <text evidence="1">The sequence shown here is derived from an EMBL/GenBank/DDBJ whole genome shotgun (WGS) entry which is preliminary data.</text>
</comment>